<gene>
    <name evidence="2" type="ORF">ADEAN_000528600</name>
</gene>
<proteinExistence type="predicted"/>
<dbReference type="AlphaFoldDB" id="A0A7G2CGI3"/>
<evidence type="ECO:0000313" key="2">
    <source>
        <dbReference type="EMBL" id="CAD2217803.1"/>
    </source>
</evidence>
<dbReference type="VEuPathDB" id="TriTrypDB:ADEAN_000528600"/>
<sequence length="414" mass="46742">MHHSNLVNPLVASFSKVTATWQKALVHFHRTLVECGSPLELEHSQRLGLLFSNGGGKTNELQLWATLFKAEETPVGALFLKSLVLHQQWYTALNLLSETDSSYIGDQCENMAQFLVHKNLWRTSLQLIIDLSEHQQSNQSSGETSLSTSNPSKDLTSSSDFSNISEVPSFLPEGEELGYCGIGSTVCRAFPTKSQWRDAIRLLEKSAERVGSSTREKLTDYSTAKYVYCGENYAKYLEQNREKYASLSTFKLQVLLRSALREEDVKTTKNCLGLYVARKRTLPEWLLRDALLLLLDSPKINAESADSKMIRQLIELNKNSRTVKSLRNKLSRFFPKGDGRASSPEGVVDLPVTISSLDENIAVLLKGNQWKEALHLIQKIPRTEVRNLHENIIKQNITDCVSKNDWEGALMFFQ</sequence>
<accession>A0A7G2CGI3</accession>
<dbReference type="Proteomes" id="UP000515908">
    <property type="component" value="Chromosome 09"/>
</dbReference>
<dbReference type="EMBL" id="LR877153">
    <property type="protein sequence ID" value="CAD2217803.1"/>
    <property type="molecule type" value="Genomic_DNA"/>
</dbReference>
<evidence type="ECO:0000256" key="1">
    <source>
        <dbReference type="SAM" id="MobiDB-lite"/>
    </source>
</evidence>
<evidence type="ECO:0000313" key="3">
    <source>
        <dbReference type="Proteomes" id="UP000515908"/>
    </source>
</evidence>
<name>A0A7G2CGI3_9TRYP</name>
<organism evidence="2 3">
    <name type="scientific">Angomonas deanei</name>
    <dbReference type="NCBI Taxonomy" id="59799"/>
    <lineage>
        <taxon>Eukaryota</taxon>
        <taxon>Discoba</taxon>
        <taxon>Euglenozoa</taxon>
        <taxon>Kinetoplastea</taxon>
        <taxon>Metakinetoplastina</taxon>
        <taxon>Trypanosomatida</taxon>
        <taxon>Trypanosomatidae</taxon>
        <taxon>Strigomonadinae</taxon>
        <taxon>Angomonas</taxon>
    </lineage>
</organism>
<reference evidence="2 3" key="1">
    <citation type="submission" date="2020-08" db="EMBL/GenBank/DDBJ databases">
        <authorList>
            <person name="Newling K."/>
            <person name="Davey J."/>
            <person name="Forrester S."/>
        </authorList>
    </citation>
    <scope>NUCLEOTIDE SEQUENCE [LARGE SCALE GENOMIC DNA]</scope>
    <source>
        <strain evidence="3">Crithidia deanei Carvalho (ATCC PRA-265)</strain>
    </source>
</reference>
<keyword evidence="3" id="KW-1185">Reference proteome</keyword>
<dbReference type="OrthoDB" id="271434at2759"/>
<feature type="region of interest" description="Disordered" evidence="1">
    <location>
        <begin position="136"/>
        <end position="161"/>
    </location>
</feature>
<protein>
    <submittedName>
        <fullName evidence="2">Uncharacterized protein</fullName>
    </submittedName>
</protein>